<dbReference type="PROSITE" id="PS50994">
    <property type="entry name" value="INTEGRASE"/>
    <property type="match status" value="1"/>
</dbReference>
<protein>
    <submittedName>
        <fullName evidence="2">Retrovirus-related Pol polyprotein from transposon RE2</fullName>
    </submittedName>
</protein>
<dbReference type="InterPro" id="IPR013103">
    <property type="entry name" value="RVT_2"/>
</dbReference>
<dbReference type="GO" id="GO:0015074">
    <property type="term" value="P:DNA integration"/>
    <property type="evidence" value="ECO:0007669"/>
    <property type="project" value="InterPro"/>
</dbReference>
<feature type="domain" description="Integrase catalytic" evidence="1">
    <location>
        <begin position="1"/>
        <end position="100"/>
    </location>
</feature>
<dbReference type="Pfam" id="PF07727">
    <property type="entry name" value="RVT_2"/>
    <property type="match status" value="1"/>
</dbReference>
<evidence type="ECO:0000313" key="2">
    <source>
        <dbReference type="EMBL" id="KAL0305206.1"/>
    </source>
</evidence>
<dbReference type="Gene3D" id="3.30.420.10">
    <property type="entry name" value="Ribonuclease H-like superfamily/Ribonuclease H"/>
    <property type="match status" value="1"/>
</dbReference>
<proteinExistence type="predicted"/>
<organism evidence="2">
    <name type="scientific">Sesamum angustifolium</name>
    <dbReference type="NCBI Taxonomy" id="2727405"/>
    <lineage>
        <taxon>Eukaryota</taxon>
        <taxon>Viridiplantae</taxon>
        <taxon>Streptophyta</taxon>
        <taxon>Embryophyta</taxon>
        <taxon>Tracheophyta</taxon>
        <taxon>Spermatophyta</taxon>
        <taxon>Magnoliopsida</taxon>
        <taxon>eudicotyledons</taxon>
        <taxon>Gunneridae</taxon>
        <taxon>Pentapetalae</taxon>
        <taxon>asterids</taxon>
        <taxon>lamiids</taxon>
        <taxon>Lamiales</taxon>
        <taxon>Pedaliaceae</taxon>
        <taxon>Sesamum</taxon>
    </lineage>
</organism>
<dbReference type="CDD" id="cd09272">
    <property type="entry name" value="RNase_HI_RT_Ty1"/>
    <property type="match status" value="1"/>
</dbReference>
<reference evidence="2" key="2">
    <citation type="journal article" date="2024" name="Plant">
        <title>Genomic evolution and insights into agronomic trait innovations of Sesamum species.</title>
        <authorList>
            <person name="Miao H."/>
            <person name="Wang L."/>
            <person name="Qu L."/>
            <person name="Liu H."/>
            <person name="Sun Y."/>
            <person name="Le M."/>
            <person name="Wang Q."/>
            <person name="Wei S."/>
            <person name="Zheng Y."/>
            <person name="Lin W."/>
            <person name="Duan Y."/>
            <person name="Cao H."/>
            <person name="Xiong S."/>
            <person name="Wang X."/>
            <person name="Wei L."/>
            <person name="Li C."/>
            <person name="Ma Q."/>
            <person name="Ju M."/>
            <person name="Zhao R."/>
            <person name="Li G."/>
            <person name="Mu C."/>
            <person name="Tian Q."/>
            <person name="Mei H."/>
            <person name="Zhang T."/>
            <person name="Gao T."/>
            <person name="Zhang H."/>
        </authorList>
    </citation>
    <scope>NUCLEOTIDE SEQUENCE</scope>
    <source>
        <strain evidence="2">G01</strain>
    </source>
</reference>
<evidence type="ECO:0000259" key="1">
    <source>
        <dbReference type="PROSITE" id="PS50994"/>
    </source>
</evidence>
<dbReference type="InterPro" id="IPR001584">
    <property type="entry name" value="Integrase_cat-core"/>
</dbReference>
<dbReference type="InterPro" id="IPR036397">
    <property type="entry name" value="RNaseH_sf"/>
</dbReference>
<dbReference type="PANTHER" id="PTHR11439">
    <property type="entry name" value="GAG-POL-RELATED RETROTRANSPOSON"/>
    <property type="match status" value="1"/>
</dbReference>
<dbReference type="InterPro" id="IPR012337">
    <property type="entry name" value="RNaseH-like_sf"/>
</dbReference>
<reference evidence="2" key="1">
    <citation type="submission" date="2020-06" db="EMBL/GenBank/DDBJ databases">
        <authorList>
            <person name="Li T."/>
            <person name="Hu X."/>
            <person name="Zhang T."/>
            <person name="Song X."/>
            <person name="Zhang H."/>
            <person name="Dai N."/>
            <person name="Sheng W."/>
            <person name="Hou X."/>
            <person name="Wei L."/>
        </authorList>
    </citation>
    <scope>NUCLEOTIDE SEQUENCE</scope>
    <source>
        <strain evidence="2">G01</strain>
        <tissue evidence="2">Leaf</tissue>
    </source>
</reference>
<gene>
    <name evidence="2" type="ORF">Sangu_3045500</name>
</gene>
<dbReference type="EMBL" id="JACGWK010000133">
    <property type="protein sequence ID" value="KAL0305206.1"/>
    <property type="molecule type" value="Genomic_DNA"/>
</dbReference>
<dbReference type="InterPro" id="IPR043502">
    <property type="entry name" value="DNA/RNA_pol_sf"/>
</dbReference>
<sequence length="426" mass="48665">MKTVRSNNGSEFVNERCHALFQSWGIIHQRFYPHIPQQNGIAESKHKYLLNIARSLLHQASLPRKFWDEYILTAAYLINHEVFGQVEVVHEPRSFKEANQSSMNKEIGALEKNSTWELTELPTGKRAIGSSWVYKVKMNQDGLIKRYKVRLVAKGYTHIEGIDFFESFSPVLDVNNAFLHGHLDEEVYMVSPKGYAKARDGLHYLDDLFTIKDLGHAKFFLGLELARSTHGTFITQKKYLIDIVHDCHLEEAKPAGTPLPAGIKFDAYTGPTLPFPDRYKVQQLSQFLQHPRQPHWDAALNLTKKQAIVCRSFAEAAYRSIASTVCELLWISYILADFGITVVSPIPFHCDNKAAIHITENLVFHERTKHLNIDCHIVRDRFKSDFILPQHVSTQHQVADLFTKVLVAPQSTRLMPKLGMLSHAPT</sequence>
<name>A0AAW2KEU9_9LAMI</name>
<dbReference type="PANTHER" id="PTHR11439:SF465">
    <property type="entry name" value="REVERSE TRANSCRIPTASE TY1_COPIA-TYPE DOMAIN-CONTAINING PROTEIN"/>
    <property type="match status" value="1"/>
</dbReference>
<dbReference type="GO" id="GO:0003676">
    <property type="term" value="F:nucleic acid binding"/>
    <property type="evidence" value="ECO:0007669"/>
    <property type="project" value="InterPro"/>
</dbReference>
<dbReference type="SUPFAM" id="SSF53098">
    <property type="entry name" value="Ribonuclease H-like"/>
    <property type="match status" value="1"/>
</dbReference>
<dbReference type="SUPFAM" id="SSF56672">
    <property type="entry name" value="DNA/RNA polymerases"/>
    <property type="match status" value="1"/>
</dbReference>
<dbReference type="AlphaFoldDB" id="A0AAW2KEU9"/>
<accession>A0AAW2KEU9</accession>
<comment type="caution">
    <text evidence="2">The sequence shown here is derived from an EMBL/GenBank/DDBJ whole genome shotgun (WGS) entry which is preliminary data.</text>
</comment>